<dbReference type="RefSeq" id="WP_048094681.1">
    <property type="nucleotide sequence ID" value="NZ_CP011267.1"/>
</dbReference>
<keyword evidence="3" id="KW-1185">Reference proteome</keyword>
<dbReference type="CDD" id="cd14256">
    <property type="entry name" value="Dockerin_I"/>
    <property type="match status" value="1"/>
</dbReference>
<dbReference type="SUPFAM" id="SSF63446">
    <property type="entry name" value="Type I dockerin domain"/>
    <property type="match status" value="1"/>
</dbReference>
<organism evidence="2 3">
    <name type="scientific">Geoglobus ahangari</name>
    <dbReference type="NCBI Taxonomy" id="113653"/>
    <lineage>
        <taxon>Archaea</taxon>
        <taxon>Methanobacteriati</taxon>
        <taxon>Methanobacteriota</taxon>
        <taxon>Archaeoglobi</taxon>
        <taxon>Archaeoglobales</taxon>
        <taxon>Archaeoglobaceae</taxon>
        <taxon>Geoglobus</taxon>
    </lineage>
</organism>
<dbReference type="InterPro" id="IPR036439">
    <property type="entry name" value="Dockerin_dom_sf"/>
</dbReference>
<proteinExistence type="predicted"/>
<accession>A0A0F7IFT9</accession>
<name>A0A0F7IFT9_9EURY</name>
<evidence type="ECO:0000259" key="1">
    <source>
        <dbReference type="PROSITE" id="PS51766"/>
    </source>
</evidence>
<dbReference type="InterPro" id="IPR016134">
    <property type="entry name" value="Dockerin_dom"/>
</dbReference>
<dbReference type="EMBL" id="CP011267">
    <property type="protein sequence ID" value="AKG91990.1"/>
    <property type="molecule type" value="Genomic_DNA"/>
</dbReference>
<dbReference type="Gene3D" id="1.10.1330.10">
    <property type="entry name" value="Dockerin domain"/>
    <property type="match status" value="1"/>
</dbReference>
<dbReference type="PROSITE" id="PS51766">
    <property type="entry name" value="DOCKERIN"/>
    <property type="match status" value="1"/>
</dbReference>
<dbReference type="KEGG" id="gah:GAH_00671"/>
<dbReference type="InParanoid" id="A0A0F7IFT9"/>
<dbReference type="HOGENOM" id="CLU_1399695_0_0_2"/>
<dbReference type="Proteomes" id="UP000034723">
    <property type="component" value="Chromosome"/>
</dbReference>
<evidence type="ECO:0000313" key="2">
    <source>
        <dbReference type="EMBL" id="AKG91990.1"/>
    </source>
</evidence>
<dbReference type="GO" id="GO:0000272">
    <property type="term" value="P:polysaccharide catabolic process"/>
    <property type="evidence" value="ECO:0007669"/>
    <property type="project" value="InterPro"/>
</dbReference>
<feature type="domain" description="Dockerin" evidence="1">
    <location>
        <begin position="21"/>
        <end position="85"/>
    </location>
</feature>
<dbReference type="GeneID" id="24803251"/>
<reference evidence="2 3" key="1">
    <citation type="submission" date="2015-04" db="EMBL/GenBank/DDBJ databases">
        <title>The complete genome sequence of the hyperthermophilic, obligate iron-reducing archaeon Geoglobus ahangari strain 234T.</title>
        <authorList>
            <person name="Manzella M.P."/>
            <person name="Holmes D.E."/>
            <person name="Rocheleau J.M."/>
            <person name="Chung A."/>
            <person name="Reguera G."/>
            <person name="Kashefi K."/>
        </authorList>
    </citation>
    <scope>NUCLEOTIDE SEQUENCE [LARGE SCALE GENOMIC DNA]</scope>
    <source>
        <strain evidence="2 3">234</strain>
    </source>
</reference>
<dbReference type="Pfam" id="PF00404">
    <property type="entry name" value="Dockerin_1"/>
    <property type="match status" value="1"/>
</dbReference>
<dbReference type="STRING" id="113653.GAH_00671"/>
<gene>
    <name evidence="2" type="ORF">GAH_00671</name>
</gene>
<sequence>MRGKLVSLIFLVAILSATSTAEKLRGDVNGDGKVTSVDALMALQMAVGKLPEDVRADVTGDGTVTAVDAFRILQFAVGDQEELVSEMYGVISGIDVGKVVKDERMNWYITKDDGSVVAVSVVISGGTVKDFRRGELPDPTMRVYTSEDVVRELLKTRDPEVLKRDIGSGKIRLGGVGFASKIKAGIASFLTKFT</sequence>
<dbReference type="GO" id="GO:0004553">
    <property type="term" value="F:hydrolase activity, hydrolyzing O-glycosyl compounds"/>
    <property type="evidence" value="ECO:0007669"/>
    <property type="project" value="InterPro"/>
</dbReference>
<dbReference type="AlphaFoldDB" id="A0A0F7IFT9"/>
<protein>
    <submittedName>
        <fullName evidence="2">Dockerin type I repeat</fullName>
    </submittedName>
</protein>
<evidence type="ECO:0000313" key="3">
    <source>
        <dbReference type="Proteomes" id="UP000034723"/>
    </source>
</evidence>
<dbReference type="InterPro" id="IPR002105">
    <property type="entry name" value="Dockerin_1_rpt"/>
</dbReference>